<dbReference type="Pfam" id="PF08448">
    <property type="entry name" value="PAS_4"/>
    <property type="match status" value="1"/>
</dbReference>
<dbReference type="Pfam" id="PF00563">
    <property type="entry name" value="EAL"/>
    <property type="match status" value="1"/>
</dbReference>
<dbReference type="Gene3D" id="3.20.20.450">
    <property type="entry name" value="EAL domain"/>
    <property type="match status" value="1"/>
</dbReference>
<evidence type="ECO:0000259" key="5">
    <source>
        <dbReference type="PROSITE" id="PS50883"/>
    </source>
</evidence>
<dbReference type="SUPFAM" id="SSF55785">
    <property type="entry name" value="PYP-like sensor domain (PAS domain)"/>
    <property type="match status" value="2"/>
</dbReference>
<feature type="domain" description="EAL" evidence="5">
    <location>
        <begin position="458"/>
        <end position="712"/>
    </location>
</feature>
<dbReference type="SMART" id="SM00267">
    <property type="entry name" value="GGDEF"/>
    <property type="match status" value="1"/>
</dbReference>
<dbReference type="SUPFAM" id="SSF55073">
    <property type="entry name" value="Nucleotide cyclase"/>
    <property type="match status" value="1"/>
</dbReference>
<name>A0A378I073_9GAMM</name>
<dbReference type="PROSITE" id="PS50887">
    <property type="entry name" value="GGDEF"/>
    <property type="match status" value="1"/>
</dbReference>
<evidence type="ECO:0000256" key="1">
    <source>
        <dbReference type="ARBA" id="ARBA00012282"/>
    </source>
</evidence>
<dbReference type="InterPro" id="IPR013656">
    <property type="entry name" value="PAS_4"/>
</dbReference>
<feature type="domain" description="GGDEF" evidence="6">
    <location>
        <begin position="315"/>
        <end position="449"/>
    </location>
</feature>
<dbReference type="CDD" id="cd01948">
    <property type="entry name" value="EAL"/>
    <property type="match status" value="1"/>
</dbReference>
<protein>
    <recommendedName>
        <fullName evidence="1">cyclic-guanylate-specific phosphodiesterase</fullName>
        <ecNumber evidence="1">3.1.4.52</ecNumber>
    </recommendedName>
</protein>
<organism evidence="7 8">
    <name type="scientific">Legionella beliardensis</name>
    <dbReference type="NCBI Taxonomy" id="91822"/>
    <lineage>
        <taxon>Bacteria</taxon>
        <taxon>Pseudomonadati</taxon>
        <taxon>Pseudomonadota</taxon>
        <taxon>Gammaproteobacteria</taxon>
        <taxon>Legionellales</taxon>
        <taxon>Legionellaceae</taxon>
        <taxon>Legionella</taxon>
    </lineage>
</organism>
<dbReference type="SUPFAM" id="SSF141868">
    <property type="entry name" value="EAL domain-like"/>
    <property type="match status" value="1"/>
</dbReference>
<dbReference type="OrthoDB" id="9804951at2"/>
<dbReference type="SMART" id="SM00091">
    <property type="entry name" value="PAS"/>
    <property type="match status" value="2"/>
</dbReference>
<evidence type="ECO:0000256" key="2">
    <source>
        <dbReference type="ARBA" id="ARBA00022636"/>
    </source>
</evidence>
<dbReference type="Gene3D" id="3.30.450.20">
    <property type="entry name" value="PAS domain"/>
    <property type="match status" value="2"/>
</dbReference>
<dbReference type="FunFam" id="3.20.20.450:FF:000001">
    <property type="entry name" value="Cyclic di-GMP phosphodiesterase yahA"/>
    <property type="match status" value="1"/>
</dbReference>
<dbReference type="InterPro" id="IPR029787">
    <property type="entry name" value="Nucleotide_cyclase"/>
</dbReference>
<evidence type="ECO:0000259" key="3">
    <source>
        <dbReference type="PROSITE" id="PS50112"/>
    </source>
</evidence>
<dbReference type="InterPro" id="IPR000700">
    <property type="entry name" value="PAS-assoc_C"/>
</dbReference>
<keyword evidence="8" id="KW-1185">Reference proteome</keyword>
<proteinExistence type="predicted"/>
<evidence type="ECO:0000313" key="7">
    <source>
        <dbReference type="EMBL" id="STX28110.1"/>
    </source>
</evidence>
<dbReference type="Pfam" id="PF13426">
    <property type="entry name" value="PAS_9"/>
    <property type="match status" value="1"/>
</dbReference>
<dbReference type="CDD" id="cd01949">
    <property type="entry name" value="GGDEF"/>
    <property type="match status" value="1"/>
</dbReference>
<dbReference type="GO" id="GO:0071111">
    <property type="term" value="F:cyclic-guanylate-specific phosphodiesterase activity"/>
    <property type="evidence" value="ECO:0007669"/>
    <property type="project" value="UniProtKB-EC"/>
</dbReference>
<dbReference type="CDD" id="cd00130">
    <property type="entry name" value="PAS"/>
    <property type="match status" value="2"/>
</dbReference>
<dbReference type="SMART" id="SM00052">
    <property type="entry name" value="EAL"/>
    <property type="match status" value="1"/>
</dbReference>
<keyword evidence="2" id="KW-0973">c-di-GMP</keyword>
<dbReference type="InterPro" id="IPR000014">
    <property type="entry name" value="PAS"/>
</dbReference>
<keyword evidence="7" id="KW-0378">Hydrolase</keyword>
<dbReference type="InterPro" id="IPR001633">
    <property type="entry name" value="EAL_dom"/>
</dbReference>
<evidence type="ECO:0000259" key="4">
    <source>
        <dbReference type="PROSITE" id="PS50113"/>
    </source>
</evidence>
<dbReference type="Proteomes" id="UP000254968">
    <property type="component" value="Unassembled WGS sequence"/>
</dbReference>
<dbReference type="PANTHER" id="PTHR44757:SF2">
    <property type="entry name" value="BIOFILM ARCHITECTURE MAINTENANCE PROTEIN MBAA"/>
    <property type="match status" value="1"/>
</dbReference>
<dbReference type="InterPro" id="IPR043128">
    <property type="entry name" value="Rev_trsase/Diguanyl_cyclase"/>
</dbReference>
<dbReference type="EMBL" id="UGNV01000001">
    <property type="protein sequence ID" value="STX28110.1"/>
    <property type="molecule type" value="Genomic_DNA"/>
</dbReference>
<dbReference type="PANTHER" id="PTHR44757">
    <property type="entry name" value="DIGUANYLATE CYCLASE DGCP"/>
    <property type="match status" value="1"/>
</dbReference>
<sequence length="725" mass="81995">MKNINKSSSSMFKANELTHLIGAADTKSAITDKNNIQLKQMLGNCSHTIFIGLLTPEGTFAYVNKIAFDLIGMKAEDVLNKPLPKVACWSFSLVTRKLLRKAIKLAAKGNASHFEITMQDKEGKLHITDFFLHPLFGSTGEVNYLVPSIQDITARQRLESNLQLTQFAVDHAEDAILQIGADSRVKYANESACRHLGYSHKQLIGMSVNEFDRYSREVNWKSQWHELKAKGARRGESIHCHCDGREIPVEISATYFEYQGEEYCFMYVKDISEQKAAAKRIEYLAHYDRMTRLPNRFLFTERLNEALNIAAKNKSLLVIFCIGLDRFKLVNDTLGNAGGDEVLQITANRLISSVRDLDVVARIGGDEFAILLEKSPKNNNEVIKTAQRIIDIFNQPYLINRQEIFIMCSIGIATYPKGGRDADEILKNASAALQQAKKQGGNSFCVYTSAPCSRDPARWYWEADLRNALKNKQFEIYYQPRVDSNTGKIFGAEALLRWHHPTKGLVLPDQFIGIAEETGLILPIGEWVLLNAAKQRKEWENQGFSLARLGINLSARQFHQKNLVQIIQRILIETNLDPDLIELELTESLIMQDVGLAIETMNKLKDLGIHIALDDFGTGYSSLSYLRYFPIDTLKIDRSFVNEITFDKNSVAIAEAIIIMAHRLDLTVIAEGVETFEQLMVLRQGGCDQIQGFHFSKPLPPEEMTLLLASEVSVRNWGESYSYRH</sequence>
<reference evidence="7 8" key="1">
    <citation type="submission" date="2018-06" db="EMBL/GenBank/DDBJ databases">
        <authorList>
            <consortium name="Pathogen Informatics"/>
            <person name="Doyle S."/>
        </authorList>
    </citation>
    <scope>NUCLEOTIDE SEQUENCE [LARGE SCALE GENOMIC DNA]</scope>
    <source>
        <strain evidence="7 8">NCTC13315</strain>
    </source>
</reference>
<dbReference type="Pfam" id="PF00990">
    <property type="entry name" value="GGDEF"/>
    <property type="match status" value="1"/>
</dbReference>
<dbReference type="RefSeq" id="WP_160149832.1">
    <property type="nucleotide sequence ID" value="NZ_CAAAHO010000008.1"/>
</dbReference>
<dbReference type="InterPro" id="IPR052155">
    <property type="entry name" value="Biofilm_reg_signaling"/>
</dbReference>
<dbReference type="InterPro" id="IPR000160">
    <property type="entry name" value="GGDEF_dom"/>
</dbReference>
<evidence type="ECO:0000313" key="8">
    <source>
        <dbReference type="Proteomes" id="UP000254968"/>
    </source>
</evidence>
<dbReference type="NCBIfam" id="TIGR00254">
    <property type="entry name" value="GGDEF"/>
    <property type="match status" value="1"/>
</dbReference>
<gene>
    <name evidence="7" type="primary">gmr_2</name>
    <name evidence="7" type="ORF">NCTC13315_00634</name>
</gene>
<dbReference type="NCBIfam" id="TIGR00229">
    <property type="entry name" value="sensory_box"/>
    <property type="match status" value="2"/>
</dbReference>
<feature type="domain" description="PAC" evidence="4">
    <location>
        <begin position="112"/>
        <end position="164"/>
    </location>
</feature>
<evidence type="ECO:0000259" key="6">
    <source>
        <dbReference type="PROSITE" id="PS50887"/>
    </source>
</evidence>
<dbReference type="PROSITE" id="PS50883">
    <property type="entry name" value="EAL"/>
    <property type="match status" value="1"/>
</dbReference>
<dbReference type="EC" id="3.1.4.52" evidence="1"/>
<dbReference type="PROSITE" id="PS50112">
    <property type="entry name" value="PAS"/>
    <property type="match status" value="1"/>
</dbReference>
<accession>A0A378I073</accession>
<dbReference type="InterPro" id="IPR035965">
    <property type="entry name" value="PAS-like_dom_sf"/>
</dbReference>
<dbReference type="PROSITE" id="PS50113">
    <property type="entry name" value="PAC"/>
    <property type="match status" value="1"/>
</dbReference>
<dbReference type="Gene3D" id="3.30.70.270">
    <property type="match status" value="1"/>
</dbReference>
<dbReference type="InterPro" id="IPR035919">
    <property type="entry name" value="EAL_sf"/>
</dbReference>
<dbReference type="AlphaFoldDB" id="A0A378I073"/>
<feature type="domain" description="PAS" evidence="3">
    <location>
        <begin position="161"/>
        <end position="211"/>
    </location>
</feature>